<protein>
    <submittedName>
        <fullName evidence="1">Uncharacterized protein M569L</fullName>
    </submittedName>
</protein>
<reference evidence="1 2" key="1">
    <citation type="journal article" date="2007" name="Virology">
        <title>Sequence and annotation of the 314-kb MT325 and the 321-kb FR483 viruses that infect Chlorella Pbi.</title>
        <authorList>
            <person name="Fitzgerald L.A."/>
            <person name="Graves M.V."/>
            <person name="Li X."/>
            <person name="Feldblyum T."/>
            <person name="Hartigan J."/>
            <person name="Van Etten J.L."/>
        </authorList>
    </citation>
    <scope>NUCLEOTIDE SEQUENCE [LARGE SCALE GENOMIC DNA]</scope>
    <source>
        <strain evidence="1 2">MT325</strain>
    </source>
</reference>
<evidence type="ECO:0000313" key="2">
    <source>
        <dbReference type="Proteomes" id="UP000246715"/>
    </source>
</evidence>
<proteinExistence type="predicted"/>
<dbReference type="EMBL" id="DQ491001">
    <property type="protein sequence ID" value="ABT14123.1"/>
    <property type="molecule type" value="Genomic_DNA"/>
</dbReference>
<name>A7IUU9_PBCVM</name>
<accession>A7IUU9</accession>
<dbReference type="Proteomes" id="UP000246715">
    <property type="component" value="Segment"/>
</dbReference>
<organism evidence="1 2">
    <name type="scientific">Paramecium bursaria Chlorella virus MT325</name>
    <name type="common">PBCV-MT325</name>
    <dbReference type="NCBI Taxonomy" id="346932"/>
    <lineage>
        <taxon>Viruses</taxon>
        <taxon>Varidnaviria</taxon>
        <taxon>Bamfordvirae</taxon>
        <taxon>Nucleocytoviricota</taxon>
        <taxon>Megaviricetes</taxon>
        <taxon>Algavirales</taxon>
        <taxon>Phycodnaviridae</taxon>
        <taxon>Chlorovirus</taxon>
        <taxon>Chlorovirus conductrix</taxon>
        <taxon>Paramecium bursaria Chlorella virus A1</taxon>
    </lineage>
</organism>
<sequence>MSSESINIFKESVKEYVDISDQIAKASKELLVVKKKKNELGELILAFMQQNNYDAVSAGNTTILKKASSRKTGFKEDLILQAAKDFMGESEATKFMQKLDSSREVVTVEKIGMKKSK</sequence>
<dbReference type="InterPro" id="IPR043918">
    <property type="entry name" value="DUF5760"/>
</dbReference>
<evidence type="ECO:0000313" key="1">
    <source>
        <dbReference type="EMBL" id="ABT14123.1"/>
    </source>
</evidence>
<gene>
    <name evidence="1" type="primary">M569L</name>
    <name evidence="1" type="ORF">MT325_M569L</name>
</gene>
<organismHost>
    <name type="scientific">Paramecium bursaria</name>
    <dbReference type="NCBI Taxonomy" id="74790"/>
</organismHost>
<dbReference type="Pfam" id="PF19064">
    <property type="entry name" value="DUF5760"/>
    <property type="match status" value="1"/>
</dbReference>